<dbReference type="EMBL" id="BAEM01000032">
    <property type="protein sequence ID" value="GAC10089.1"/>
    <property type="molecule type" value="Genomic_DNA"/>
</dbReference>
<organism evidence="1 2">
    <name type="scientific">Paraglaciecola chathamensis S18K6</name>
    <dbReference type="NCBI Taxonomy" id="1127672"/>
    <lineage>
        <taxon>Bacteria</taxon>
        <taxon>Pseudomonadati</taxon>
        <taxon>Pseudomonadota</taxon>
        <taxon>Gammaproteobacteria</taxon>
        <taxon>Alteromonadales</taxon>
        <taxon>Alteromonadaceae</taxon>
        <taxon>Paraglaciecola</taxon>
    </lineage>
</organism>
<gene>
    <name evidence="1" type="ORF">GCHA_2138</name>
</gene>
<dbReference type="Proteomes" id="UP000006320">
    <property type="component" value="Unassembled WGS sequence"/>
</dbReference>
<reference evidence="1 2" key="1">
    <citation type="journal article" date="2017" name="Antonie Van Leeuwenhoek">
        <title>Rhizobium rhizosphaerae sp. nov., a novel species isolated from rice rhizosphere.</title>
        <authorList>
            <person name="Zhao J.J."/>
            <person name="Zhang J."/>
            <person name="Zhang R.J."/>
            <person name="Zhang C.W."/>
            <person name="Yin H.Q."/>
            <person name="Zhang X.X."/>
        </authorList>
    </citation>
    <scope>NUCLEOTIDE SEQUENCE [LARGE SCALE GENOMIC DNA]</scope>
    <source>
        <strain evidence="1 2">S18K6</strain>
    </source>
</reference>
<comment type="caution">
    <text evidence="1">The sequence shown here is derived from an EMBL/GenBank/DDBJ whole genome shotgun (WGS) entry which is preliminary data.</text>
</comment>
<accession>A0AAV3UXI6</accession>
<proteinExistence type="predicted"/>
<name>A0AAV3UXI6_9ALTE</name>
<sequence length="42" mass="5011">MRLGRVKRPNLFYLHTKKFFVVGGIKALELKKLYLQYPALPY</sequence>
<evidence type="ECO:0000313" key="1">
    <source>
        <dbReference type="EMBL" id="GAC10089.1"/>
    </source>
</evidence>
<protein>
    <submittedName>
        <fullName evidence="1">Uncharacterized protein</fullName>
    </submittedName>
</protein>
<evidence type="ECO:0000313" key="2">
    <source>
        <dbReference type="Proteomes" id="UP000006320"/>
    </source>
</evidence>
<dbReference type="AlphaFoldDB" id="A0AAV3UXI6"/>